<dbReference type="NCBIfam" id="TIGR01760">
    <property type="entry name" value="tape_meas_TP901"/>
    <property type="match status" value="2"/>
</dbReference>
<comment type="caution">
    <text evidence="4">The sequence shown here is derived from an EMBL/GenBank/DDBJ whole genome shotgun (WGS) entry which is preliminary data.</text>
</comment>
<dbReference type="STRING" id="1423812.FD20_GL001167"/>
<evidence type="ECO:0000313" key="5">
    <source>
        <dbReference type="Proteomes" id="UP000051155"/>
    </source>
</evidence>
<dbReference type="Pfam" id="PF10145">
    <property type="entry name" value="PhageMin_Tail"/>
    <property type="match status" value="1"/>
</dbReference>
<feature type="compositionally biased region" description="Basic and acidic residues" evidence="2">
    <location>
        <begin position="1388"/>
        <end position="1402"/>
    </location>
</feature>
<sequence>MAERKISATMATKIALDLVEASKSIKSMTNLVKSSTNATKAMSAAYKESGDYLNAAKARFEGYTETISRQESKISALKERQKELGISTDGAAKHFLELKDRISELQQKQNGLDTSIDKNKTAYKELGTEIASLKREQNELNSGTVKTANQYLNYQRQIDSATAQLSKFKVQQEKAKEQMDLQASGVLKLKNATELQEKVTKSYSDALEAQGKHVQAQQAKLTGLKDVHNKMGAQLQAEQKRLSDLGNTYGTSSTKYKEQAVRVNELSAKYASNRSEIGKLNTAVGGMSPIVAKARDATAVATDKMKAGFEGVKRAAGIASLGIAGFGVAALSGAKKASSLQNEYKVTTNLLETGGEKASEAIKNVAQMQKDGEQYSLKYGKSQQAIAEQYQELVKRGYSSKEALGAMNSELQASVASGDDFNDVVKVSSQVVDAFGMRTDNTAKMTKNTKQTVNELAYAADMTATDFQSLGKGMEYVGDSAHSAGFKLSETSAAMGVLSNHGLEADKAGTGLRKVVNSVTGAIEAQKSAQEGNSASIDKYNSQIAKHQRKIAELQAAVKAGTKTQKSATSAIQTQKDAISDLGEKVQAVKNGGGGASLLDKLGIKSSDLMDSKGNLKDLTTIMGILNSKTKDMGTEQKNAVFNTLFGTTGQQAGIILAQNSSELGKLTDKVQKAGDKGKYVQTLADKNSKTAQMSEKRFKQAWSDLTIMFGSKMLPYMTDAANKMSKMFADKQFTDSIKKVATDIGKVAGGILKVGQYSAEHIDAIKTFAKVVADIWVINKVRKFARATEDFFDLIGTKGISKLEAETTQVGIQTKAYQDLAVAKEEATSAGTGVASVGGKTSSAVSETEGVASEVGSAGKNVSKAGSLEKTGMSIGGKLFTGITAALTVGDVAGTISKAVSTGKANDKYKAASKTAGTTIGAGLGAVLGSVVPVVGTAAGATMGGAIGDQVGSSKTAQSIAKKFSQSINKSMGKVKVKAPKLSMKSSYDKLLKEQKDYYSKKQAQDEKDIKLLYKSGTLTKAEYEKRMVQAKNESKQMVTLSKASGKDRNAISKYYADARQKLETKYNKKIAEDSGKWNRKVQADVALYGASGKKTREDEKKQELSSEKDKNAKKKALQEQSIKFSTKVTADEARLHNSLAGKIQLASNKQISILTKLQNDKGKVSGKELNTLKKNSQQEYDNSIKYANKLSHDKIKAANDQYEKAVKVANKQQKDTVKAAKDTYTQTIAASYNQYKGNSKWAEAQRKAVKDKAEKQKHDTINAALEQYNKTQQAAEAQNNKVTNAAKKQRTNSVNNAKAQRKDTINEINKQEKAVTDKANDQYSKAVASAKAQYKGTSSWAETQRKMAITKAADQRDKVIGHAKKQRDDTITHANNQFKGVVGASEKQRKNSIDKAKNQKDNVSSAAGSQSKAVLGHATKQANGSMEASKKQGEGTTSIFSGIAGWFNKMSKLFGVKETKTSKASFSYTPYSTPAYATGGKAIGGMALVGEEGPEAKYSPYSGKLDIVGAKGAEIVNLASNDYILNARDTAKLFAGQLNKTLPGYASGNIDLGGFLKKIKSGATDIWDNVSDKAMDAVDAIKDPAKTLENLAKKIFNVNSVDGMGSVQRGISGGMVDKVIKGVVDAFNKLKKSVDDMGDAANPGGSGVQRWKDTIKKAAAKMHANLTGSGMNAVLHRIAQESNGNPTIANNWDSNAKAGHPSVGLLQYIQPTLDAWVPKGVKAALKSGWSQLTALFNDSNWLADISVKGGWGPTGHKRMENGGLITTNQMIEVAEKNKPELIVPLSEDKKPRATQLLNSVGAKFDTANSDNSNANSNEEILELKNEIKIMNTKFDDLLSLMKLQILSTKGIGTFDKQAQYKQQGLDQAFNDMQAF</sequence>
<feature type="region of interest" description="Disordered" evidence="2">
    <location>
        <begin position="1374"/>
        <end position="1435"/>
    </location>
</feature>
<feature type="compositionally biased region" description="Basic and acidic residues" evidence="2">
    <location>
        <begin position="1096"/>
        <end position="1112"/>
    </location>
</feature>
<feature type="coiled-coil region" evidence="1">
    <location>
        <begin position="116"/>
        <end position="178"/>
    </location>
</feature>
<dbReference type="CDD" id="cd13402">
    <property type="entry name" value="LT_TF-like"/>
    <property type="match status" value="1"/>
</dbReference>
<proteinExistence type="predicted"/>
<dbReference type="RefSeq" id="WP_057738162.1">
    <property type="nucleotide sequence ID" value="NZ_AZEG01000024.1"/>
</dbReference>
<feature type="compositionally biased region" description="Polar residues" evidence="2">
    <location>
        <begin position="1403"/>
        <end position="1414"/>
    </location>
</feature>
<name>A0A0R1PVI6_9LACO</name>
<dbReference type="EMBL" id="AZEG01000024">
    <property type="protein sequence ID" value="KRL36624.1"/>
    <property type="molecule type" value="Genomic_DNA"/>
</dbReference>
<keyword evidence="5" id="KW-1185">Reference proteome</keyword>
<reference evidence="4 5" key="1">
    <citation type="journal article" date="2015" name="Genome Announc.">
        <title>Expanding the biotechnology potential of lactobacilli through comparative genomics of 213 strains and associated genera.</title>
        <authorList>
            <person name="Sun Z."/>
            <person name="Harris H.M."/>
            <person name="McCann A."/>
            <person name="Guo C."/>
            <person name="Argimon S."/>
            <person name="Zhang W."/>
            <person name="Yang X."/>
            <person name="Jeffery I.B."/>
            <person name="Cooney J.C."/>
            <person name="Kagawa T.F."/>
            <person name="Liu W."/>
            <person name="Song Y."/>
            <person name="Salvetti E."/>
            <person name="Wrobel A."/>
            <person name="Rasinkangas P."/>
            <person name="Parkhill J."/>
            <person name="Rea M.C."/>
            <person name="O'Sullivan O."/>
            <person name="Ritari J."/>
            <person name="Douillard F.P."/>
            <person name="Paul Ross R."/>
            <person name="Yang R."/>
            <person name="Briner A.E."/>
            <person name="Felis G.E."/>
            <person name="de Vos W.M."/>
            <person name="Barrangou R."/>
            <person name="Klaenhammer T.R."/>
            <person name="Caufield P.W."/>
            <person name="Cui Y."/>
            <person name="Zhang H."/>
            <person name="O'Toole P.W."/>
        </authorList>
    </citation>
    <scope>NUCLEOTIDE SEQUENCE [LARGE SCALE GENOMIC DNA]</scope>
    <source>
        <strain evidence="4 5">DSM 19971</strain>
    </source>
</reference>
<dbReference type="Proteomes" id="UP000051155">
    <property type="component" value="Unassembled WGS sequence"/>
</dbReference>
<feature type="coiled-coil region" evidence="1">
    <location>
        <begin position="1260"/>
        <end position="1316"/>
    </location>
</feature>
<evidence type="ECO:0000259" key="3">
    <source>
        <dbReference type="Pfam" id="PF10145"/>
    </source>
</evidence>
<dbReference type="GO" id="GO:0005856">
    <property type="term" value="C:cytoskeleton"/>
    <property type="evidence" value="ECO:0007669"/>
    <property type="project" value="TreeGrafter"/>
</dbReference>
<protein>
    <submittedName>
        <fullName evidence="4">SLT domain-containing protein</fullName>
    </submittedName>
</protein>
<dbReference type="OrthoDB" id="2137849at2"/>
<dbReference type="Gene3D" id="1.10.287.1490">
    <property type="match status" value="1"/>
</dbReference>
<feature type="coiled-coil region" evidence="1">
    <location>
        <begin position="537"/>
        <end position="564"/>
    </location>
</feature>
<organism evidence="4 5">
    <name type="scientific">Liquorilactobacillus uvarum DSM 19971</name>
    <dbReference type="NCBI Taxonomy" id="1423812"/>
    <lineage>
        <taxon>Bacteria</taxon>
        <taxon>Bacillati</taxon>
        <taxon>Bacillota</taxon>
        <taxon>Bacilli</taxon>
        <taxon>Lactobacillales</taxon>
        <taxon>Lactobacillaceae</taxon>
        <taxon>Liquorilactobacillus</taxon>
    </lineage>
</organism>
<keyword evidence="1" id="KW-0175">Coiled coil</keyword>
<dbReference type="PANTHER" id="PTHR47357:SF1">
    <property type="entry name" value="SPINDLE POLE BODY COMPONENT 110"/>
    <property type="match status" value="1"/>
</dbReference>
<dbReference type="InterPro" id="IPR010090">
    <property type="entry name" value="Phage_tape_meas"/>
</dbReference>
<dbReference type="PANTHER" id="PTHR47357">
    <property type="entry name" value="COP1-INTERACTIVE PROTEIN 1"/>
    <property type="match status" value="1"/>
</dbReference>
<accession>A0A0R1PVI6</accession>
<feature type="region of interest" description="Disordered" evidence="2">
    <location>
        <begin position="1094"/>
        <end position="1120"/>
    </location>
</feature>
<evidence type="ECO:0000256" key="1">
    <source>
        <dbReference type="SAM" id="Coils"/>
    </source>
</evidence>
<gene>
    <name evidence="4" type="ORF">FD20_GL001167</name>
</gene>
<feature type="domain" description="Phage tail tape measure protein" evidence="3">
    <location>
        <begin position="374"/>
        <end position="582"/>
    </location>
</feature>
<evidence type="ECO:0000256" key="2">
    <source>
        <dbReference type="SAM" id="MobiDB-lite"/>
    </source>
</evidence>
<evidence type="ECO:0000313" key="4">
    <source>
        <dbReference type="EMBL" id="KRL36624.1"/>
    </source>
</evidence>
<dbReference type="GO" id="GO:0005200">
    <property type="term" value="F:structural constituent of cytoskeleton"/>
    <property type="evidence" value="ECO:0007669"/>
    <property type="project" value="TreeGrafter"/>
</dbReference>
<dbReference type="PATRIC" id="fig|1423812.3.peg.1247"/>